<dbReference type="HOGENOM" id="CLU_784121_0_0_1"/>
<dbReference type="CDD" id="cd07067">
    <property type="entry name" value="HP_PGM_like"/>
    <property type="match status" value="1"/>
</dbReference>
<dbReference type="AlphaFoldDB" id="B8BXT3"/>
<dbReference type="InParanoid" id="B8BXT3"/>
<dbReference type="SUPFAM" id="SSF53254">
    <property type="entry name" value="Phosphoglycerate mutase-like"/>
    <property type="match status" value="1"/>
</dbReference>
<dbReference type="Gene3D" id="3.40.50.1240">
    <property type="entry name" value="Phosphoglycerate mutase-like"/>
    <property type="match status" value="1"/>
</dbReference>
<protein>
    <recommendedName>
        <fullName evidence="3">Phosphoglycerate mutase-like protein</fullName>
    </recommendedName>
</protein>
<dbReference type="InterPro" id="IPR029033">
    <property type="entry name" value="His_PPase_superfam"/>
</dbReference>
<dbReference type="PaxDb" id="35128-Thaps21753"/>
<reference evidence="1 2" key="2">
    <citation type="journal article" date="2008" name="Nature">
        <title>The Phaeodactylum genome reveals the evolutionary history of diatom genomes.</title>
        <authorList>
            <person name="Bowler C."/>
            <person name="Allen A.E."/>
            <person name="Badger J.H."/>
            <person name="Grimwood J."/>
            <person name="Jabbari K."/>
            <person name="Kuo A."/>
            <person name="Maheswari U."/>
            <person name="Martens C."/>
            <person name="Maumus F."/>
            <person name="Otillar R.P."/>
            <person name="Rayko E."/>
            <person name="Salamov A."/>
            <person name="Vandepoele K."/>
            <person name="Beszteri B."/>
            <person name="Gruber A."/>
            <person name="Heijde M."/>
            <person name="Katinka M."/>
            <person name="Mock T."/>
            <person name="Valentin K."/>
            <person name="Verret F."/>
            <person name="Berges J.A."/>
            <person name="Brownlee C."/>
            <person name="Cadoret J.P."/>
            <person name="Chiovitti A."/>
            <person name="Choi C.J."/>
            <person name="Coesel S."/>
            <person name="De Martino A."/>
            <person name="Detter J.C."/>
            <person name="Durkin C."/>
            <person name="Falciatore A."/>
            <person name="Fournet J."/>
            <person name="Haruta M."/>
            <person name="Huysman M.J."/>
            <person name="Jenkins B.D."/>
            <person name="Jiroutova K."/>
            <person name="Jorgensen R.E."/>
            <person name="Joubert Y."/>
            <person name="Kaplan A."/>
            <person name="Kroger N."/>
            <person name="Kroth P.G."/>
            <person name="La Roche J."/>
            <person name="Lindquist E."/>
            <person name="Lommer M."/>
            <person name="Martin-Jezequel V."/>
            <person name="Lopez P.J."/>
            <person name="Lucas S."/>
            <person name="Mangogna M."/>
            <person name="McGinnis K."/>
            <person name="Medlin L.K."/>
            <person name="Montsant A."/>
            <person name="Oudot-Le Secq M.P."/>
            <person name="Napoli C."/>
            <person name="Obornik M."/>
            <person name="Parker M.S."/>
            <person name="Petit J.L."/>
            <person name="Porcel B.M."/>
            <person name="Poulsen N."/>
            <person name="Robison M."/>
            <person name="Rychlewski L."/>
            <person name="Rynearson T.A."/>
            <person name="Schmutz J."/>
            <person name="Shapiro H."/>
            <person name="Siaut M."/>
            <person name="Stanley M."/>
            <person name="Sussman M.R."/>
            <person name="Taylor A.R."/>
            <person name="Vardi A."/>
            <person name="von Dassow P."/>
            <person name="Vyverman W."/>
            <person name="Willis A."/>
            <person name="Wyrwicz L.S."/>
            <person name="Rokhsar D.S."/>
            <person name="Weissenbach J."/>
            <person name="Armbrust E.V."/>
            <person name="Green B.R."/>
            <person name="Van de Peer Y."/>
            <person name="Grigoriev I.V."/>
        </authorList>
    </citation>
    <scope>NUCLEOTIDE SEQUENCE [LARGE SCALE GENOMIC DNA]</scope>
    <source>
        <strain evidence="1 2">CCMP1335</strain>
    </source>
</reference>
<dbReference type="GeneID" id="7448748"/>
<keyword evidence="2" id="KW-1185">Reference proteome</keyword>
<dbReference type="RefSeq" id="XP_002288826.1">
    <property type="nucleotide sequence ID" value="XM_002288790.1"/>
</dbReference>
<gene>
    <name evidence="1" type="ORF">THAPSDRAFT_21753</name>
</gene>
<dbReference type="eggNOG" id="ENOG502SUSH">
    <property type="taxonomic scope" value="Eukaryota"/>
</dbReference>
<dbReference type="InterPro" id="IPR013078">
    <property type="entry name" value="His_Pase_superF_clade-1"/>
</dbReference>
<evidence type="ECO:0000313" key="1">
    <source>
        <dbReference type="EMBL" id="EED94262.1"/>
    </source>
</evidence>
<proteinExistence type="predicted"/>
<dbReference type="KEGG" id="tps:THAPSDRAFT_21753"/>
<evidence type="ECO:0000313" key="2">
    <source>
        <dbReference type="Proteomes" id="UP000001449"/>
    </source>
</evidence>
<dbReference type="GO" id="GO:0005737">
    <property type="term" value="C:cytoplasm"/>
    <property type="evidence" value="ECO:0000318"/>
    <property type="project" value="GO_Central"/>
</dbReference>
<dbReference type="PANTHER" id="PTHR48100">
    <property type="entry name" value="BROAD-SPECIFICITY PHOSPHATASE YOR283W-RELATED"/>
    <property type="match status" value="1"/>
</dbReference>
<dbReference type="Proteomes" id="UP000001449">
    <property type="component" value="Chromosome 3"/>
</dbReference>
<evidence type="ECO:0008006" key="3">
    <source>
        <dbReference type="Google" id="ProtNLM"/>
    </source>
</evidence>
<sequence length="354" mass="40238">MIISRLVASRLPSASAVVGTQVRRQGSAAISRVADQTASTTRPPRQHSTIFHRESQDFSSVALKRDDADYYFEEHSEALLSSINSYTSAVEEQQHEILIETPSRVTAVAHDMDLVQAAYAAHDYESYDKVMILMRHGEARHHAFHREQLMIGKTIEESNLDEEYPVDPMLTGKGCGQMMALSRRTANFFNKETGLKPDLFVVSPLRRAIQSAMIAFPTQTALVSLDNTPWVCNPLLMEQANGHKSEYVSSPQQLEETFPGVNFELLEQMLGGEDVNTLNMKEKVPLFESKIDLMRRSDQFLQWIKERPERVIVVSSQATWLHSFCEFSLQYEPENKGREMFKKGEMRSVGIKFD</sequence>
<reference evidence="1 2" key="1">
    <citation type="journal article" date="2004" name="Science">
        <title>The genome of the diatom Thalassiosira pseudonana: ecology, evolution, and metabolism.</title>
        <authorList>
            <person name="Armbrust E.V."/>
            <person name="Berges J.A."/>
            <person name="Bowler C."/>
            <person name="Green B.R."/>
            <person name="Martinez D."/>
            <person name="Putnam N.H."/>
            <person name="Zhou S."/>
            <person name="Allen A.E."/>
            <person name="Apt K.E."/>
            <person name="Bechner M."/>
            <person name="Brzezinski M.A."/>
            <person name="Chaal B.K."/>
            <person name="Chiovitti A."/>
            <person name="Davis A.K."/>
            <person name="Demarest M.S."/>
            <person name="Detter J.C."/>
            <person name="Glavina T."/>
            <person name="Goodstein D."/>
            <person name="Hadi M.Z."/>
            <person name="Hellsten U."/>
            <person name="Hildebrand M."/>
            <person name="Jenkins B.D."/>
            <person name="Jurka J."/>
            <person name="Kapitonov V.V."/>
            <person name="Kroger N."/>
            <person name="Lau W.W."/>
            <person name="Lane T.W."/>
            <person name="Larimer F.W."/>
            <person name="Lippmeier J.C."/>
            <person name="Lucas S."/>
            <person name="Medina M."/>
            <person name="Montsant A."/>
            <person name="Obornik M."/>
            <person name="Parker M.S."/>
            <person name="Palenik B."/>
            <person name="Pazour G.J."/>
            <person name="Richardson P.M."/>
            <person name="Rynearson T.A."/>
            <person name="Saito M.A."/>
            <person name="Schwartz D.C."/>
            <person name="Thamatrakoln K."/>
            <person name="Valentin K."/>
            <person name="Vardi A."/>
            <person name="Wilkerson F.P."/>
            <person name="Rokhsar D.S."/>
        </authorList>
    </citation>
    <scope>NUCLEOTIDE SEQUENCE [LARGE SCALE GENOMIC DNA]</scope>
    <source>
        <strain evidence="1 2">CCMP1335</strain>
    </source>
</reference>
<dbReference type="PANTHER" id="PTHR48100:SF33">
    <property type="entry name" value="PEPTIDASE S54 RHOMBOID DOMAIN-CONTAINING PROTEIN"/>
    <property type="match status" value="1"/>
</dbReference>
<name>B8BXT3_THAPS</name>
<organism evidence="1 2">
    <name type="scientific">Thalassiosira pseudonana</name>
    <name type="common">Marine diatom</name>
    <name type="synonym">Cyclotella nana</name>
    <dbReference type="NCBI Taxonomy" id="35128"/>
    <lineage>
        <taxon>Eukaryota</taxon>
        <taxon>Sar</taxon>
        <taxon>Stramenopiles</taxon>
        <taxon>Ochrophyta</taxon>
        <taxon>Bacillariophyta</taxon>
        <taxon>Coscinodiscophyceae</taxon>
        <taxon>Thalassiosirophycidae</taxon>
        <taxon>Thalassiosirales</taxon>
        <taxon>Thalassiosiraceae</taxon>
        <taxon>Thalassiosira</taxon>
    </lineage>
</organism>
<accession>B8BXT3</accession>
<dbReference type="InterPro" id="IPR050275">
    <property type="entry name" value="PGM_Phosphatase"/>
</dbReference>
<dbReference type="GO" id="GO:0016791">
    <property type="term" value="F:phosphatase activity"/>
    <property type="evidence" value="ECO:0000318"/>
    <property type="project" value="GO_Central"/>
</dbReference>
<dbReference type="EMBL" id="CM000640">
    <property type="protein sequence ID" value="EED94262.1"/>
    <property type="molecule type" value="Genomic_DNA"/>
</dbReference>
<dbReference type="Pfam" id="PF00300">
    <property type="entry name" value="His_Phos_1"/>
    <property type="match status" value="1"/>
</dbReference>